<evidence type="ECO:0008006" key="4">
    <source>
        <dbReference type="Google" id="ProtNLM"/>
    </source>
</evidence>
<evidence type="ECO:0000313" key="3">
    <source>
        <dbReference type="Proteomes" id="UP001152798"/>
    </source>
</evidence>
<keyword evidence="3" id="KW-1185">Reference proteome</keyword>
<dbReference type="EMBL" id="OV725081">
    <property type="protein sequence ID" value="CAH1401463.1"/>
    <property type="molecule type" value="Genomic_DNA"/>
</dbReference>
<name>A0A9P0HGA5_NEZVI</name>
<protein>
    <recommendedName>
        <fullName evidence="4">Hydrophobin</fullName>
    </recommendedName>
</protein>
<accession>A0A9P0HGA5</accession>
<organism evidence="2 3">
    <name type="scientific">Nezara viridula</name>
    <name type="common">Southern green stink bug</name>
    <name type="synonym">Cimex viridulus</name>
    <dbReference type="NCBI Taxonomy" id="85310"/>
    <lineage>
        <taxon>Eukaryota</taxon>
        <taxon>Metazoa</taxon>
        <taxon>Ecdysozoa</taxon>
        <taxon>Arthropoda</taxon>
        <taxon>Hexapoda</taxon>
        <taxon>Insecta</taxon>
        <taxon>Pterygota</taxon>
        <taxon>Neoptera</taxon>
        <taxon>Paraneoptera</taxon>
        <taxon>Hemiptera</taxon>
        <taxon>Heteroptera</taxon>
        <taxon>Panheteroptera</taxon>
        <taxon>Pentatomomorpha</taxon>
        <taxon>Pentatomoidea</taxon>
        <taxon>Pentatomidae</taxon>
        <taxon>Pentatominae</taxon>
        <taxon>Nezara</taxon>
    </lineage>
</organism>
<feature type="chain" id="PRO_5040185492" description="Hydrophobin" evidence="1">
    <location>
        <begin position="22"/>
        <end position="170"/>
    </location>
</feature>
<evidence type="ECO:0000256" key="1">
    <source>
        <dbReference type="SAM" id="SignalP"/>
    </source>
</evidence>
<feature type="signal peptide" evidence="1">
    <location>
        <begin position="1"/>
        <end position="21"/>
    </location>
</feature>
<dbReference type="AlphaFoldDB" id="A0A9P0HGA5"/>
<proteinExistence type="predicted"/>
<dbReference type="Proteomes" id="UP001152798">
    <property type="component" value="Chromosome 5"/>
</dbReference>
<reference evidence="2" key="1">
    <citation type="submission" date="2022-01" db="EMBL/GenBank/DDBJ databases">
        <authorList>
            <person name="King R."/>
        </authorList>
    </citation>
    <scope>NUCLEOTIDE SEQUENCE</scope>
</reference>
<gene>
    <name evidence="2" type="ORF">NEZAVI_LOCUS10478</name>
</gene>
<sequence>MFWNYLLILVLVSRNSGYTEAELIDSPNQQSKDSAINSNGSTAKSECGKEIGNCNTELMRNETEDDSNTNNTSGKELQEPISESKARLLQSIFGFKIIANLFGSLGVIVDNACCADGGMQCCVDGTMDGGSAIVAGCCAASGSLIVGGHLKGHVGASVGGSVDYDYDGYD</sequence>
<evidence type="ECO:0000313" key="2">
    <source>
        <dbReference type="EMBL" id="CAH1401463.1"/>
    </source>
</evidence>
<keyword evidence="1" id="KW-0732">Signal</keyword>